<keyword evidence="3" id="KW-0678">Repressor</keyword>
<keyword evidence="8" id="KW-0539">Nucleus</keyword>
<comment type="subcellular location">
    <subcellularLocation>
        <location evidence="1">Nucleus</location>
    </subcellularLocation>
</comment>
<dbReference type="FunFam" id="1.10.472.10:FF:000076">
    <property type="entry name" value="RNA polymerase II holoenzyme cyclin-like subunit"/>
    <property type="match status" value="1"/>
</dbReference>
<gene>
    <name evidence="12" type="ORF">Rt10032_c26g6786</name>
</gene>
<evidence type="ECO:0000256" key="3">
    <source>
        <dbReference type="ARBA" id="ARBA00022491"/>
    </source>
</evidence>
<dbReference type="Pfam" id="PF00134">
    <property type="entry name" value="Cyclin_N"/>
    <property type="match status" value="1"/>
</dbReference>
<feature type="compositionally biased region" description="Polar residues" evidence="10">
    <location>
        <begin position="239"/>
        <end position="253"/>
    </location>
</feature>
<keyword evidence="6" id="KW-0010">Activator</keyword>
<dbReference type="AlphaFoldDB" id="A0A511KQX9"/>
<dbReference type="GO" id="GO:0016538">
    <property type="term" value="F:cyclin-dependent protein serine/threonine kinase regulator activity"/>
    <property type="evidence" value="ECO:0007669"/>
    <property type="project" value="InterPro"/>
</dbReference>
<evidence type="ECO:0000256" key="8">
    <source>
        <dbReference type="ARBA" id="ARBA00023242"/>
    </source>
</evidence>
<accession>A0A511KQX9</accession>
<protein>
    <submittedName>
        <fullName evidence="12">Cyclinc</fullName>
    </submittedName>
</protein>
<feature type="compositionally biased region" description="Low complexity" evidence="10">
    <location>
        <begin position="267"/>
        <end position="287"/>
    </location>
</feature>
<evidence type="ECO:0000256" key="4">
    <source>
        <dbReference type="ARBA" id="ARBA00023015"/>
    </source>
</evidence>
<organism evidence="12 13">
    <name type="scientific">Rhodotorula toruloides</name>
    <name type="common">Yeast</name>
    <name type="synonym">Rhodosporidium toruloides</name>
    <dbReference type="NCBI Taxonomy" id="5286"/>
    <lineage>
        <taxon>Eukaryota</taxon>
        <taxon>Fungi</taxon>
        <taxon>Dikarya</taxon>
        <taxon>Basidiomycota</taxon>
        <taxon>Pucciniomycotina</taxon>
        <taxon>Microbotryomycetes</taxon>
        <taxon>Sporidiobolales</taxon>
        <taxon>Sporidiobolaceae</taxon>
        <taxon>Rhodotorula</taxon>
    </lineage>
</organism>
<keyword evidence="7" id="KW-0804">Transcription</keyword>
<sequence length="436" mass="47684">MSANFYVSSHANHHLHPRYALLTARLDDLRHANEQELAWIEIWSASAMQKICKRLNLRQQVVATAVVYFRRFYLRNSYCETDPALVAAACCYVAAKAEETPVHVKSAVGEAKVVFNDMGLVSFTSDHHRLAEMEFYLLEELDFHLIIFHPYRALIQLCGRDGGANVTGEGVRHNRDAMLEMDDTTLQMAWFIINDTFRSSLCLVHPPHLIAVAAIYLTFALQPPASAAAQILPPTASASAGRLSNGSADTSRPSGPAGRTRRQSQDASNNPASALLPSSSAKSTSTAPDPITFLASLAIDQSLILEIVQEIVSLYELWAQLESASSSNTISASSRGGSSGTSTRGQSGNFAASSPDEKVVSILRRMQEGRMRELRDERGKQVQAQQAQAAVAGGRRGGTKNDALRYHACLRRWRTSDHANLLTPRPADSSASARRH</sequence>
<evidence type="ECO:0000256" key="6">
    <source>
        <dbReference type="ARBA" id="ARBA00023159"/>
    </source>
</evidence>
<evidence type="ECO:0000259" key="11">
    <source>
        <dbReference type="SMART" id="SM00385"/>
    </source>
</evidence>
<reference evidence="12 13" key="1">
    <citation type="submission" date="2019-07" db="EMBL/GenBank/DDBJ databases">
        <title>Rhodotorula toruloides NBRC10032 genome sequencing.</title>
        <authorList>
            <person name="Shida Y."/>
            <person name="Takaku H."/>
            <person name="Ogasawara W."/>
            <person name="Mori K."/>
        </authorList>
    </citation>
    <scope>NUCLEOTIDE SEQUENCE [LARGE SCALE GENOMIC DNA]</scope>
    <source>
        <strain evidence="12 13">NBRC10032</strain>
    </source>
</reference>
<dbReference type="GO" id="GO:0006357">
    <property type="term" value="P:regulation of transcription by RNA polymerase II"/>
    <property type="evidence" value="ECO:0007669"/>
    <property type="project" value="InterPro"/>
</dbReference>
<dbReference type="GO" id="GO:0005634">
    <property type="term" value="C:nucleus"/>
    <property type="evidence" value="ECO:0007669"/>
    <property type="project" value="UniProtKB-SubCell"/>
</dbReference>
<dbReference type="InterPro" id="IPR013763">
    <property type="entry name" value="Cyclin-like_dom"/>
</dbReference>
<feature type="region of interest" description="Disordered" evidence="10">
    <location>
        <begin position="416"/>
        <end position="436"/>
    </location>
</feature>
<dbReference type="InterPro" id="IPR006671">
    <property type="entry name" value="Cyclin_N"/>
</dbReference>
<keyword evidence="4" id="KW-0805">Transcription regulation</keyword>
<dbReference type="SMART" id="SM00385">
    <property type="entry name" value="CYCLIN"/>
    <property type="match status" value="1"/>
</dbReference>
<feature type="region of interest" description="Disordered" evidence="10">
    <location>
        <begin position="239"/>
        <end position="287"/>
    </location>
</feature>
<evidence type="ECO:0000256" key="5">
    <source>
        <dbReference type="ARBA" id="ARBA00023127"/>
    </source>
</evidence>
<comment type="similarity">
    <text evidence="2">Belongs to the cyclin family. Cyclin C subfamily.</text>
</comment>
<name>A0A511KQX9_RHOTO</name>
<dbReference type="InterPro" id="IPR043198">
    <property type="entry name" value="Cyclin/Ssn8"/>
</dbReference>
<dbReference type="OrthoDB" id="10266018at2759"/>
<evidence type="ECO:0000313" key="12">
    <source>
        <dbReference type="EMBL" id="GEM12769.1"/>
    </source>
</evidence>
<dbReference type="Proteomes" id="UP000321518">
    <property type="component" value="Unassembled WGS sequence"/>
</dbReference>
<feature type="domain" description="Cyclin-like" evidence="11">
    <location>
        <begin position="46"/>
        <end position="139"/>
    </location>
</feature>
<keyword evidence="5 9" id="KW-0195">Cyclin</keyword>
<dbReference type="CDD" id="cd20513">
    <property type="entry name" value="CYCLIN_CCNC_rpt1"/>
    <property type="match status" value="1"/>
</dbReference>
<dbReference type="EMBL" id="BJWK01000026">
    <property type="protein sequence ID" value="GEM12769.1"/>
    <property type="molecule type" value="Genomic_DNA"/>
</dbReference>
<dbReference type="SUPFAM" id="SSF47954">
    <property type="entry name" value="Cyclin-like"/>
    <property type="match status" value="2"/>
</dbReference>
<evidence type="ECO:0000256" key="10">
    <source>
        <dbReference type="SAM" id="MobiDB-lite"/>
    </source>
</evidence>
<evidence type="ECO:0000256" key="2">
    <source>
        <dbReference type="ARBA" id="ARBA00008638"/>
    </source>
</evidence>
<feature type="region of interest" description="Disordered" evidence="10">
    <location>
        <begin position="326"/>
        <end position="358"/>
    </location>
</feature>
<feature type="compositionally biased region" description="Low complexity" evidence="10">
    <location>
        <begin position="326"/>
        <end position="349"/>
    </location>
</feature>
<evidence type="ECO:0000256" key="9">
    <source>
        <dbReference type="RuleBase" id="RU000383"/>
    </source>
</evidence>
<proteinExistence type="inferred from homology"/>
<dbReference type="InterPro" id="IPR036915">
    <property type="entry name" value="Cyclin-like_sf"/>
</dbReference>
<evidence type="ECO:0000256" key="1">
    <source>
        <dbReference type="ARBA" id="ARBA00004123"/>
    </source>
</evidence>
<comment type="caution">
    <text evidence="12">The sequence shown here is derived from an EMBL/GenBank/DDBJ whole genome shotgun (WGS) entry which is preliminary data.</text>
</comment>
<dbReference type="PANTHER" id="PTHR10026">
    <property type="entry name" value="CYCLIN"/>
    <property type="match status" value="1"/>
</dbReference>
<evidence type="ECO:0000313" key="13">
    <source>
        <dbReference type="Proteomes" id="UP000321518"/>
    </source>
</evidence>
<evidence type="ECO:0000256" key="7">
    <source>
        <dbReference type="ARBA" id="ARBA00023163"/>
    </source>
</evidence>
<dbReference type="Gene3D" id="1.10.472.10">
    <property type="entry name" value="Cyclin-like"/>
    <property type="match status" value="2"/>
</dbReference>